<organism evidence="1 2">
    <name type="scientific">Pigmentiphaga litoralis</name>
    <dbReference type="NCBI Taxonomy" id="516702"/>
    <lineage>
        <taxon>Bacteria</taxon>
        <taxon>Pseudomonadati</taxon>
        <taxon>Pseudomonadota</taxon>
        <taxon>Betaproteobacteria</taxon>
        <taxon>Burkholderiales</taxon>
        <taxon>Alcaligenaceae</taxon>
        <taxon>Pigmentiphaga</taxon>
    </lineage>
</organism>
<keyword evidence="2" id="KW-1185">Reference proteome</keyword>
<proteinExistence type="predicted"/>
<reference evidence="1 2" key="1">
    <citation type="submission" date="2020-07" db="EMBL/GenBank/DDBJ databases">
        <title>Genomic Encyclopedia of Type Strains, Phase IV (KMG-V): Genome sequencing to study the core and pangenomes of soil and plant-associated prokaryotes.</title>
        <authorList>
            <person name="Whitman W."/>
        </authorList>
    </citation>
    <scope>NUCLEOTIDE SEQUENCE [LARGE SCALE GENOMIC DNA]</scope>
    <source>
        <strain evidence="1 2">SAS40</strain>
    </source>
</reference>
<accession>A0A7Y9ITB0</accession>
<dbReference type="AlphaFoldDB" id="A0A7Y9ITB0"/>
<name>A0A7Y9ITB0_9BURK</name>
<gene>
    <name evidence="1" type="ORF">FHW18_001963</name>
</gene>
<dbReference type="Proteomes" id="UP000542125">
    <property type="component" value="Unassembled WGS sequence"/>
</dbReference>
<protein>
    <submittedName>
        <fullName evidence="1">Uncharacterized protein</fullName>
    </submittedName>
</protein>
<dbReference type="EMBL" id="JACBYR010000001">
    <property type="protein sequence ID" value="NYE82692.1"/>
    <property type="molecule type" value="Genomic_DNA"/>
</dbReference>
<evidence type="ECO:0000313" key="2">
    <source>
        <dbReference type="Proteomes" id="UP000542125"/>
    </source>
</evidence>
<sequence>MITVIQVPSEADAKLTFVYHSGIPALPLSG</sequence>
<comment type="caution">
    <text evidence="1">The sequence shown here is derived from an EMBL/GenBank/DDBJ whole genome shotgun (WGS) entry which is preliminary data.</text>
</comment>
<evidence type="ECO:0000313" key="1">
    <source>
        <dbReference type="EMBL" id="NYE82692.1"/>
    </source>
</evidence>